<dbReference type="Gene3D" id="3.40.220.10">
    <property type="entry name" value="Leucine Aminopeptidase, subunit E, domain 1"/>
    <property type="match status" value="1"/>
</dbReference>
<evidence type="ECO:0000259" key="7">
    <source>
        <dbReference type="PROSITE" id="PS51154"/>
    </source>
</evidence>
<proteinExistence type="inferred from homology"/>
<evidence type="ECO:0000256" key="1">
    <source>
        <dbReference type="ARBA" id="ARBA00006575"/>
    </source>
</evidence>
<dbReference type="GO" id="GO:0140291">
    <property type="term" value="P:peptidyl-glutamate ADP-deribosylation"/>
    <property type="evidence" value="ECO:0007669"/>
    <property type="project" value="TreeGrafter"/>
</dbReference>
<dbReference type="SUPFAM" id="SSF52949">
    <property type="entry name" value="Macro domain-like"/>
    <property type="match status" value="1"/>
</dbReference>
<feature type="transmembrane region" description="Helical" evidence="6">
    <location>
        <begin position="242"/>
        <end position="269"/>
    </location>
</feature>
<feature type="transmembrane region" description="Helical" evidence="6">
    <location>
        <begin position="171"/>
        <end position="189"/>
    </location>
</feature>
<evidence type="ECO:0000256" key="3">
    <source>
        <dbReference type="ARBA" id="ARBA00019744"/>
    </source>
</evidence>
<dbReference type="EC" id="3.1.3.84" evidence="2"/>
<comment type="similarity">
    <text evidence="1">Belongs to the POA1 family.</text>
</comment>
<dbReference type="PANTHER" id="PTHR12521">
    <property type="entry name" value="PROTEIN C6ORF130"/>
    <property type="match status" value="1"/>
</dbReference>
<evidence type="ECO:0000256" key="5">
    <source>
        <dbReference type="SAM" id="MobiDB-lite"/>
    </source>
</evidence>
<feature type="domain" description="Macro" evidence="7">
    <location>
        <begin position="318"/>
        <end position="470"/>
    </location>
</feature>
<dbReference type="OrthoDB" id="2389677at2759"/>
<feature type="region of interest" description="Disordered" evidence="5">
    <location>
        <begin position="301"/>
        <end position="323"/>
    </location>
</feature>
<sequence length="470" mass="53233">MPPSPFVLITSKPTLVPSIIFSILFFFASCLQLFRIIQTRRRIYKLLFIFSFLRTLLFVIRIAWSRNKDSIGLAISSGIFTAGAFFIIILAIYILLEDWILTLTNTIQVTVSNSTSQRRSKLTNYEQCTLKTVECLLPAFSTLFVAGSIKEFSTNESDYVMDSSIAKGDTIIKFSMICFLCSVSLYMLFVTYFAVKYSNKPIHKQLKVLVLYIVGALLLIELVYGTFMIFSPPTDKIYKYSWVFYLFESLPEVLIVVILGGVILGEWFFEDEDLELVDSIKTISIGLNNFFFKMSDTAYSYPSTPPPQETPAPPPTPATPLSSSTIEKFTFTERQGDLFTDASPTDALAHCVSQDLRMGKGIADIFKKKYGGLNELKAQQCKVGQVAYLRRDNRYIFYLITKYYVYDKPNPKDFETSLVELRKLCEKLGVRGLSVPRIGTGLDGLSLSFVKNAINDAFEGSNIRVTMFYL</sequence>
<dbReference type="PANTHER" id="PTHR12521:SF0">
    <property type="entry name" value="ADP-RIBOSE GLYCOHYDROLASE OARD1"/>
    <property type="match status" value="1"/>
</dbReference>
<dbReference type="CDD" id="cd02901">
    <property type="entry name" value="Macro_Poa1p-like"/>
    <property type="match status" value="1"/>
</dbReference>
<feature type="transmembrane region" description="Helical" evidence="6">
    <location>
        <begin position="46"/>
        <end position="64"/>
    </location>
</feature>
<keyword evidence="6" id="KW-0812">Transmembrane</keyword>
<keyword evidence="6" id="KW-0472">Membrane</keyword>
<feature type="transmembrane region" description="Helical" evidence="6">
    <location>
        <begin position="209"/>
        <end position="230"/>
    </location>
</feature>
<dbReference type="GO" id="GO:0016020">
    <property type="term" value="C:membrane"/>
    <property type="evidence" value="ECO:0007669"/>
    <property type="project" value="UniProtKB-SubCell"/>
</dbReference>
<organism evidence="8 9">
    <name type="scientific">Rhizophagus clarus</name>
    <dbReference type="NCBI Taxonomy" id="94130"/>
    <lineage>
        <taxon>Eukaryota</taxon>
        <taxon>Fungi</taxon>
        <taxon>Fungi incertae sedis</taxon>
        <taxon>Mucoromycota</taxon>
        <taxon>Glomeromycotina</taxon>
        <taxon>Glomeromycetes</taxon>
        <taxon>Glomerales</taxon>
        <taxon>Glomeraceae</taxon>
        <taxon>Rhizophagus</taxon>
    </lineage>
</organism>
<comment type="catalytic activity">
    <reaction evidence="4">
        <text>ADP-alpha-D-ribose 1''-phosphate + H2O = ADP-D-ribose + phosphate</text>
        <dbReference type="Rhea" id="RHEA:25029"/>
        <dbReference type="ChEBI" id="CHEBI:15377"/>
        <dbReference type="ChEBI" id="CHEBI:43474"/>
        <dbReference type="ChEBI" id="CHEBI:57967"/>
        <dbReference type="ChEBI" id="CHEBI:58753"/>
        <dbReference type="EC" id="3.1.3.84"/>
    </reaction>
</comment>
<evidence type="ECO:0000256" key="2">
    <source>
        <dbReference type="ARBA" id="ARBA00012983"/>
    </source>
</evidence>
<keyword evidence="6" id="KW-1133">Transmembrane helix</keyword>
<evidence type="ECO:0000313" key="9">
    <source>
        <dbReference type="Proteomes" id="UP000615446"/>
    </source>
</evidence>
<dbReference type="InterPro" id="IPR050892">
    <property type="entry name" value="ADP-ribose_metab_enzymes"/>
</dbReference>
<dbReference type="SMART" id="SM00506">
    <property type="entry name" value="A1pp"/>
    <property type="match status" value="1"/>
</dbReference>
<gene>
    <name evidence="8" type="ORF">RCL2_002508700</name>
</gene>
<dbReference type="PROSITE" id="PS51154">
    <property type="entry name" value="MACRO"/>
    <property type="match status" value="1"/>
</dbReference>
<feature type="transmembrane region" description="Helical" evidence="6">
    <location>
        <begin position="15"/>
        <end position="34"/>
    </location>
</feature>
<accession>A0A8H3QZT4</accession>
<evidence type="ECO:0000256" key="6">
    <source>
        <dbReference type="SAM" id="Phobius"/>
    </source>
</evidence>
<dbReference type="AlphaFoldDB" id="A0A8H3QZT4"/>
<protein>
    <recommendedName>
        <fullName evidence="3">ADP-ribose 1''-phosphate phosphatase</fullName>
        <ecNumber evidence="2">3.1.3.84</ecNumber>
    </recommendedName>
</protein>
<reference evidence="8" key="1">
    <citation type="submission" date="2019-10" db="EMBL/GenBank/DDBJ databases">
        <title>Conservation and host-specific expression of non-tandemly repeated heterogenous ribosome RNA gene in arbuscular mycorrhizal fungi.</title>
        <authorList>
            <person name="Maeda T."/>
            <person name="Kobayashi Y."/>
            <person name="Nakagawa T."/>
            <person name="Ezawa T."/>
            <person name="Yamaguchi K."/>
            <person name="Bino T."/>
            <person name="Nishimoto Y."/>
            <person name="Shigenobu S."/>
            <person name="Kawaguchi M."/>
        </authorList>
    </citation>
    <scope>NUCLEOTIDE SEQUENCE</scope>
    <source>
        <strain evidence="8">HR1</strain>
    </source>
</reference>
<name>A0A8H3QZT4_9GLOM</name>
<dbReference type="InterPro" id="IPR043472">
    <property type="entry name" value="Macro_dom-like"/>
</dbReference>
<dbReference type="InterPro" id="IPR002589">
    <property type="entry name" value="Macro_dom"/>
</dbReference>
<dbReference type="Proteomes" id="UP000615446">
    <property type="component" value="Unassembled WGS sequence"/>
</dbReference>
<comment type="caution">
    <text evidence="8">The sequence shown here is derived from an EMBL/GenBank/DDBJ whole genome shotgun (WGS) entry which is preliminary data.</text>
</comment>
<dbReference type="EMBL" id="BLAL01000274">
    <property type="protein sequence ID" value="GES98540.1"/>
    <property type="molecule type" value="Genomic_DNA"/>
</dbReference>
<feature type="transmembrane region" description="Helical" evidence="6">
    <location>
        <begin position="70"/>
        <end position="96"/>
    </location>
</feature>
<evidence type="ECO:0000313" key="8">
    <source>
        <dbReference type="EMBL" id="GES98540.1"/>
    </source>
</evidence>
<evidence type="ECO:0000256" key="4">
    <source>
        <dbReference type="ARBA" id="ARBA00034427"/>
    </source>
</evidence>
<feature type="compositionally biased region" description="Pro residues" evidence="5">
    <location>
        <begin position="303"/>
        <end position="318"/>
    </location>
</feature>